<protein>
    <submittedName>
        <fullName evidence="2">Uncharacterized protein</fullName>
    </submittedName>
</protein>
<accession>A0A9N7Y8K5</accession>
<keyword evidence="3" id="KW-1185">Reference proteome</keyword>
<gene>
    <name evidence="2" type="ORF">PLEPLA_LOCUS4538</name>
</gene>
<dbReference type="EMBL" id="CADEAL010000224">
    <property type="protein sequence ID" value="CAB1416747.1"/>
    <property type="molecule type" value="Genomic_DNA"/>
</dbReference>
<feature type="compositionally biased region" description="Basic residues" evidence="1">
    <location>
        <begin position="48"/>
        <end position="57"/>
    </location>
</feature>
<dbReference type="Proteomes" id="UP001153269">
    <property type="component" value="Unassembled WGS sequence"/>
</dbReference>
<feature type="region of interest" description="Disordered" evidence="1">
    <location>
        <begin position="48"/>
        <end position="101"/>
    </location>
</feature>
<evidence type="ECO:0000313" key="3">
    <source>
        <dbReference type="Proteomes" id="UP001153269"/>
    </source>
</evidence>
<proteinExistence type="predicted"/>
<organism evidence="2 3">
    <name type="scientific">Pleuronectes platessa</name>
    <name type="common">European plaice</name>
    <dbReference type="NCBI Taxonomy" id="8262"/>
    <lineage>
        <taxon>Eukaryota</taxon>
        <taxon>Metazoa</taxon>
        <taxon>Chordata</taxon>
        <taxon>Craniata</taxon>
        <taxon>Vertebrata</taxon>
        <taxon>Euteleostomi</taxon>
        <taxon>Actinopterygii</taxon>
        <taxon>Neopterygii</taxon>
        <taxon>Teleostei</taxon>
        <taxon>Neoteleostei</taxon>
        <taxon>Acanthomorphata</taxon>
        <taxon>Carangaria</taxon>
        <taxon>Pleuronectiformes</taxon>
        <taxon>Pleuronectoidei</taxon>
        <taxon>Pleuronectidae</taxon>
        <taxon>Pleuronectes</taxon>
    </lineage>
</organism>
<reference evidence="2" key="1">
    <citation type="submission" date="2020-03" db="EMBL/GenBank/DDBJ databases">
        <authorList>
            <person name="Weist P."/>
        </authorList>
    </citation>
    <scope>NUCLEOTIDE SEQUENCE</scope>
</reference>
<sequence length="101" mass="11106">MKQDINIKHISLSFQPVFCREQPEDDPQCAHAPCVFIHTGKTLFLVNLRRKDRKRGKKSMDVSSAGTKRKRSSADSSATADNLSPGSRLSPAPDAFSSTVC</sequence>
<comment type="caution">
    <text evidence="2">The sequence shown here is derived from an EMBL/GenBank/DDBJ whole genome shotgun (WGS) entry which is preliminary data.</text>
</comment>
<name>A0A9N7Y8K5_PLEPL</name>
<evidence type="ECO:0000313" key="2">
    <source>
        <dbReference type="EMBL" id="CAB1416747.1"/>
    </source>
</evidence>
<feature type="compositionally biased region" description="Polar residues" evidence="1">
    <location>
        <begin position="74"/>
        <end position="87"/>
    </location>
</feature>
<dbReference type="AlphaFoldDB" id="A0A9N7Y8K5"/>
<evidence type="ECO:0000256" key="1">
    <source>
        <dbReference type="SAM" id="MobiDB-lite"/>
    </source>
</evidence>